<dbReference type="InterPro" id="IPR053044">
    <property type="entry name" value="Metallo-hydrolase/TatD-type"/>
</dbReference>
<dbReference type="Gene3D" id="3.20.20.140">
    <property type="entry name" value="Metal-dependent hydrolases"/>
    <property type="match status" value="1"/>
</dbReference>
<feature type="binding site" evidence="1">
    <location>
        <position position="14"/>
    </location>
    <ligand>
        <name>a divalent metal cation</name>
        <dbReference type="ChEBI" id="CHEBI:60240"/>
        <label>1</label>
    </ligand>
</feature>
<feature type="binding site" evidence="1">
    <location>
        <position position="277"/>
    </location>
    <ligand>
        <name>a divalent metal cation</name>
        <dbReference type="ChEBI" id="CHEBI:60240"/>
        <label>1</label>
    </ligand>
</feature>
<feature type="binding site" evidence="1">
    <location>
        <position position="223"/>
    </location>
    <ligand>
        <name>a divalent metal cation</name>
        <dbReference type="ChEBI" id="CHEBI:60240"/>
        <label>2</label>
    </ligand>
</feature>
<evidence type="ECO:0000313" key="2">
    <source>
        <dbReference type="EMBL" id="EGF83805.1"/>
    </source>
</evidence>
<feature type="binding site" evidence="1">
    <location>
        <position position="12"/>
    </location>
    <ligand>
        <name>a divalent metal cation</name>
        <dbReference type="ChEBI" id="CHEBI:60240"/>
        <label>1</label>
    </ligand>
</feature>
<dbReference type="AlphaFoldDB" id="F4NS81"/>
<dbReference type="PIRSF" id="PIRSF005902">
    <property type="entry name" value="DNase_TatD"/>
    <property type="match status" value="1"/>
</dbReference>
<reference evidence="2 3" key="1">
    <citation type="submission" date="2009-12" db="EMBL/GenBank/DDBJ databases">
        <title>The draft genome of Batrachochytrium dendrobatidis.</title>
        <authorList>
            <consortium name="US DOE Joint Genome Institute (JGI-PGF)"/>
            <person name="Kuo A."/>
            <person name="Salamov A."/>
            <person name="Schmutz J."/>
            <person name="Lucas S."/>
            <person name="Pitluck S."/>
            <person name="Rosenblum E."/>
            <person name="Stajich J."/>
            <person name="Eisen M."/>
            <person name="Grigoriev I.V."/>
        </authorList>
    </citation>
    <scope>NUCLEOTIDE SEQUENCE [LARGE SCALE GENOMIC DNA]</scope>
    <source>
        <strain evidence="3">JAM81 / FGSC 10211</strain>
    </source>
</reference>
<protein>
    <recommendedName>
        <fullName evidence="4">TatD DNase family Scn1</fullName>
    </recommendedName>
</protein>
<dbReference type="HOGENOM" id="CLU_855249_0_0_1"/>
<organism evidence="2 3">
    <name type="scientific">Batrachochytrium dendrobatidis (strain JAM81 / FGSC 10211)</name>
    <name type="common">Frog chytrid fungus</name>
    <dbReference type="NCBI Taxonomy" id="684364"/>
    <lineage>
        <taxon>Eukaryota</taxon>
        <taxon>Fungi</taxon>
        <taxon>Fungi incertae sedis</taxon>
        <taxon>Chytridiomycota</taxon>
        <taxon>Chytridiomycota incertae sedis</taxon>
        <taxon>Chytridiomycetes</taxon>
        <taxon>Rhizophydiales</taxon>
        <taxon>Rhizophydiales incertae sedis</taxon>
        <taxon>Batrachochytrium</taxon>
    </lineage>
</organism>
<dbReference type="OMA" id="VPCFGWH"/>
<dbReference type="GO" id="GO:0046872">
    <property type="term" value="F:metal ion binding"/>
    <property type="evidence" value="ECO:0007669"/>
    <property type="project" value="UniProtKB-KW"/>
</dbReference>
<dbReference type="PANTHER" id="PTHR47345">
    <property type="entry name" value="CUT9-INTERACTING PROTEIN SCN1"/>
    <property type="match status" value="1"/>
</dbReference>
<evidence type="ECO:0000313" key="3">
    <source>
        <dbReference type="Proteomes" id="UP000007241"/>
    </source>
</evidence>
<dbReference type="FunCoup" id="F4NS81">
    <property type="interactions" value="19"/>
</dbReference>
<dbReference type="InParanoid" id="F4NS81"/>
<gene>
    <name evidence="2" type="ORF">BATDEDRAFT_32609</name>
</gene>
<dbReference type="RefSeq" id="XP_006675661.1">
    <property type="nucleotide sequence ID" value="XM_006675598.1"/>
</dbReference>
<dbReference type="InterPro" id="IPR001130">
    <property type="entry name" value="TatD-like"/>
</dbReference>
<feature type="binding site" evidence="1">
    <location>
        <position position="128"/>
    </location>
    <ligand>
        <name>a divalent metal cation</name>
        <dbReference type="ChEBI" id="CHEBI:60240"/>
        <label>1</label>
    </ligand>
</feature>
<accession>F4NS81</accession>
<dbReference type="GO" id="GO:0016788">
    <property type="term" value="F:hydrolase activity, acting on ester bonds"/>
    <property type="evidence" value="ECO:0007669"/>
    <property type="project" value="InterPro"/>
</dbReference>
<sequence length="325" mass="36457">MTQVLKECTDVHCHLTDSTPTLDDIGKLPVSKIILMGTKLDNWALVEQTAVQFPSKVIPAFGIHPWMSSSSVPPYSTWTANETLNPALPTDTESEVSDIQTPSLVPDTQWLNDLKALLLKHPQAIVGEIGLDGAAKDRSTGELYSMDQQMQVFQAQMQLAIELERPVSMHAVHVHSQITHYFRDMDKICGYIKAQRKRNGRDWNESFQHESDRLPFPPAIMMHSFTASKEIGQSLVKLPHIGSRFYFSFSTIVNARGKKFEDRVRSIPHDRILIESDVSNAADEMSAMQSICQSVADIRGWTMLETAQKTTANANAFLRSCSRIV</sequence>
<dbReference type="PANTHER" id="PTHR47345:SF1">
    <property type="entry name" value="CUT9-INTERACTING PROTEIN SCN1"/>
    <property type="match status" value="1"/>
</dbReference>
<dbReference type="Proteomes" id="UP000007241">
    <property type="component" value="Unassembled WGS sequence"/>
</dbReference>
<proteinExistence type="predicted"/>
<keyword evidence="1" id="KW-0479">Metal-binding</keyword>
<evidence type="ECO:0000256" key="1">
    <source>
        <dbReference type="PIRSR" id="PIRSR005902-1"/>
    </source>
</evidence>
<keyword evidence="3" id="KW-1185">Reference proteome</keyword>
<evidence type="ECO:0008006" key="4">
    <source>
        <dbReference type="Google" id="ProtNLM"/>
    </source>
</evidence>
<dbReference type="SUPFAM" id="SSF51556">
    <property type="entry name" value="Metallo-dependent hydrolases"/>
    <property type="match status" value="1"/>
</dbReference>
<feature type="binding site" evidence="1">
    <location>
        <position position="170"/>
    </location>
    <ligand>
        <name>a divalent metal cation</name>
        <dbReference type="ChEBI" id="CHEBI:60240"/>
        <label>2</label>
    </ligand>
</feature>
<name>F4NS81_BATDJ</name>
<dbReference type="OrthoDB" id="413993at2759"/>
<dbReference type="GeneID" id="18240120"/>
<dbReference type="STRING" id="684364.F4NS81"/>
<dbReference type="InterPro" id="IPR032466">
    <property type="entry name" value="Metal_Hydrolase"/>
</dbReference>
<dbReference type="EMBL" id="GL882879">
    <property type="protein sequence ID" value="EGF83805.1"/>
    <property type="molecule type" value="Genomic_DNA"/>
</dbReference>
<dbReference type="Pfam" id="PF01026">
    <property type="entry name" value="TatD_DNase"/>
    <property type="match status" value="1"/>
</dbReference>